<sequence length="154" mass="17601">MGKRKNQIVGCVCERDSRDLECVIAPRHYFAAIAATIENNALIIMSKYILNLDLQNCNYGQIGCVGYLILTNDMVKIVYKLGGQPSPTPNSKRLHRALGRWLKLKKQYKEALVLLALNMMRKFINMMKLVKQRVTLLLYSLLCKGCIIKKINKI</sequence>
<proteinExistence type="predicted"/>
<reference evidence="1" key="1">
    <citation type="submission" date="2018-05" db="EMBL/GenBank/DDBJ databases">
        <title>Draft genome of Mucuna pruriens seed.</title>
        <authorList>
            <person name="Nnadi N.E."/>
            <person name="Vos R."/>
            <person name="Hasami M.H."/>
            <person name="Devisetty U.K."/>
            <person name="Aguiy J.C."/>
        </authorList>
    </citation>
    <scope>NUCLEOTIDE SEQUENCE [LARGE SCALE GENOMIC DNA]</scope>
    <source>
        <strain evidence="1">JCA_2017</strain>
    </source>
</reference>
<comment type="caution">
    <text evidence="1">The sequence shown here is derived from an EMBL/GenBank/DDBJ whole genome shotgun (WGS) entry which is preliminary data.</text>
</comment>
<evidence type="ECO:0000313" key="2">
    <source>
        <dbReference type="Proteomes" id="UP000257109"/>
    </source>
</evidence>
<organism evidence="1 2">
    <name type="scientific">Mucuna pruriens</name>
    <name type="common">Velvet bean</name>
    <name type="synonym">Dolichos pruriens</name>
    <dbReference type="NCBI Taxonomy" id="157652"/>
    <lineage>
        <taxon>Eukaryota</taxon>
        <taxon>Viridiplantae</taxon>
        <taxon>Streptophyta</taxon>
        <taxon>Embryophyta</taxon>
        <taxon>Tracheophyta</taxon>
        <taxon>Spermatophyta</taxon>
        <taxon>Magnoliopsida</taxon>
        <taxon>eudicotyledons</taxon>
        <taxon>Gunneridae</taxon>
        <taxon>Pentapetalae</taxon>
        <taxon>rosids</taxon>
        <taxon>fabids</taxon>
        <taxon>Fabales</taxon>
        <taxon>Fabaceae</taxon>
        <taxon>Papilionoideae</taxon>
        <taxon>50 kb inversion clade</taxon>
        <taxon>NPAAA clade</taxon>
        <taxon>indigoferoid/millettioid clade</taxon>
        <taxon>Phaseoleae</taxon>
        <taxon>Mucuna</taxon>
    </lineage>
</organism>
<dbReference type="AlphaFoldDB" id="A0A371EHM8"/>
<dbReference type="EMBL" id="QJKJ01013835">
    <property type="protein sequence ID" value="RDX65558.1"/>
    <property type="molecule type" value="Genomic_DNA"/>
</dbReference>
<keyword evidence="2" id="KW-1185">Reference proteome</keyword>
<accession>A0A371EHM8</accession>
<evidence type="ECO:0000313" key="1">
    <source>
        <dbReference type="EMBL" id="RDX65558.1"/>
    </source>
</evidence>
<gene>
    <name evidence="1" type="ORF">CR513_55775</name>
</gene>
<name>A0A371EHM8_MUCPR</name>
<feature type="non-terminal residue" evidence="1">
    <location>
        <position position="1"/>
    </location>
</feature>
<protein>
    <submittedName>
        <fullName evidence="1">Uncharacterized protein</fullName>
    </submittedName>
</protein>
<dbReference type="Proteomes" id="UP000257109">
    <property type="component" value="Unassembled WGS sequence"/>
</dbReference>